<name>A0A315EG23_9BURK</name>
<dbReference type="OrthoDB" id="6058968at2"/>
<gene>
    <name evidence="1" type="ORF">B9Z37_04365</name>
</gene>
<reference evidence="1 2" key="1">
    <citation type="submission" date="2017-04" db="EMBL/GenBank/DDBJ databases">
        <title>Unexpected and diverse lifestyles within the genus Limnohabitans.</title>
        <authorList>
            <person name="Kasalicky V."/>
            <person name="Mehrshad M."/>
            <person name="Andrei S.-A."/>
            <person name="Salcher M."/>
            <person name="Kratochvilova H."/>
            <person name="Simek K."/>
            <person name="Ghai R."/>
        </authorList>
    </citation>
    <scope>NUCLEOTIDE SEQUENCE [LARGE SCALE GENOMIC DNA]</scope>
    <source>
        <strain evidence="1 2">II-B4</strain>
    </source>
</reference>
<accession>A0A315EG23</accession>
<protein>
    <submittedName>
        <fullName evidence="1">Uncharacterized protein</fullName>
    </submittedName>
</protein>
<dbReference type="EMBL" id="NESN01000001">
    <property type="protein sequence ID" value="PUE55778.1"/>
    <property type="molecule type" value="Genomic_DNA"/>
</dbReference>
<proteinExistence type="predicted"/>
<keyword evidence="2" id="KW-1185">Reference proteome</keyword>
<comment type="caution">
    <text evidence="1">The sequence shown here is derived from an EMBL/GenBank/DDBJ whole genome shotgun (WGS) entry which is preliminary data.</text>
</comment>
<sequence>MSRNQTYADILLNLPVDDTLKTFIERHALPMPEGWAWSDTVQTSRRLIGLIQAHPVVAMRDRIVAGLHACTLLAHPLGKQAMFQAAHDRPAELVGLIACKSDLHRAFWLYVHHPALFEAAAEIEYLDHHGQQAQQHDLGLKRTIKRDEVSIAAFGDAIKGFYQRELGCGEVCVVNLLDRARGTQLISIHAKDLATAKLEFEGSQLQRRVGSPNIHMVLEYAQATGVARTIIRGGAKYHAMLCEAFARHLLGVDADAQRIQTPRLNLSTLRLGLNIPQAIDDGFVGLQVKSVTVVSGCGQLKMECTASVASDQRCVTDLLQDYFGAENPLARGWAIQAAVLNFYLAPMQGKSRCQVVSVEITSKGRLNLHKFDEKLRAQLEGYLVQIGILKAQQVLKPDREQEQPQAVATSLFE</sequence>
<dbReference type="RefSeq" id="WP_108311768.1">
    <property type="nucleotide sequence ID" value="NZ_NESN01000001.1"/>
</dbReference>
<evidence type="ECO:0000313" key="1">
    <source>
        <dbReference type="EMBL" id="PUE55778.1"/>
    </source>
</evidence>
<organism evidence="1 2">
    <name type="scientific">Limnohabitans parvus II-B4</name>
    <dbReference type="NCBI Taxonomy" id="1293052"/>
    <lineage>
        <taxon>Bacteria</taxon>
        <taxon>Pseudomonadati</taxon>
        <taxon>Pseudomonadota</taxon>
        <taxon>Betaproteobacteria</taxon>
        <taxon>Burkholderiales</taxon>
        <taxon>Comamonadaceae</taxon>
        <taxon>Limnohabitans</taxon>
    </lineage>
</organism>
<evidence type="ECO:0000313" key="2">
    <source>
        <dbReference type="Proteomes" id="UP000250790"/>
    </source>
</evidence>
<dbReference type="AlphaFoldDB" id="A0A315EG23"/>
<dbReference type="Proteomes" id="UP000250790">
    <property type="component" value="Unassembled WGS sequence"/>
</dbReference>